<evidence type="ECO:0000256" key="5">
    <source>
        <dbReference type="RuleBase" id="RU004379"/>
    </source>
</evidence>
<feature type="transmembrane region" description="Helical" evidence="5">
    <location>
        <begin position="200"/>
        <end position="219"/>
    </location>
</feature>
<name>A0A8J5QHD5_9ASCO</name>
<organism evidence="7 8">
    <name type="scientific">[Candida] subhashii</name>
    <dbReference type="NCBI Taxonomy" id="561895"/>
    <lineage>
        <taxon>Eukaryota</taxon>
        <taxon>Fungi</taxon>
        <taxon>Dikarya</taxon>
        <taxon>Ascomycota</taxon>
        <taxon>Saccharomycotina</taxon>
        <taxon>Pichiomycetes</taxon>
        <taxon>Debaryomycetaceae</taxon>
        <taxon>Spathaspora</taxon>
    </lineage>
</organism>
<feature type="region of interest" description="Disordered" evidence="6">
    <location>
        <begin position="1"/>
        <end position="29"/>
    </location>
</feature>
<accession>A0A8J5QHD5</accession>
<reference evidence="7 8" key="1">
    <citation type="journal article" date="2021" name="DNA Res.">
        <title>Genome analysis of Candida subhashii reveals its hybrid nature and dual mitochondrial genome conformations.</title>
        <authorList>
            <person name="Mixao V."/>
            <person name="Hegedusova E."/>
            <person name="Saus E."/>
            <person name="Pryszcz L.P."/>
            <person name="Cillingova A."/>
            <person name="Nosek J."/>
            <person name="Gabaldon T."/>
        </authorList>
    </citation>
    <scope>NUCLEOTIDE SEQUENCE [LARGE SCALE GENOMIC DNA]</scope>
    <source>
        <strain evidence="7 8">CBS 10753</strain>
    </source>
</reference>
<comment type="similarity">
    <text evidence="5">Belongs to the BI1 family.</text>
</comment>
<protein>
    <recommendedName>
        <fullName evidence="9">Bax inhibitor 1</fullName>
    </recommendedName>
</protein>
<keyword evidence="3 5" id="KW-1133">Transmembrane helix</keyword>
<dbReference type="Proteomes" id="UP000694255">
    <property type="component" value="Unassembled WGS sequence"/>
</dbReference>
<keyword evidence="4 5" id="KW-0472">Membrane</keyword>
<dbReference type="CDD" id="cd10429">
    <property type="entry name" value="GAAP_like"/>
    <property type="match status" value="1"/>
</dbReference>
<evidence type="ECO:0000256" key="3">
    <source>
        <dbReference type="ARBA" id="ARBA00022989"/>
    </source>
</evidence>
<keyword evidence="2 5" id="KW-0812">Transmembrane</keyword>
<dbReference type="InterPro" id="IPR006214">
    <property type="entry name" value="Bax_inhibitor_1-related"/>
</dbReference>
<proteinExistence type="inferred from homology"/>
<dbReference type="EMBL" id="JAGSYN010000271">
    <property type="protein sequence ID" value="KAG7660998.1"/>
    <property type="molecule type" value="Genomic_DNA"/>
</dbReference>
<dbReference type="RefSeq" id="XP_049261231.1">
    <property type="nucleotide sequence ID" value="XM_049409593.1"/>
</dbReference>
<evidence type="ECO:0000256" key="2">
    <source>
        <dbReference type="ARBA" id="ARBA00022692"/>
    </source>
</evidence>
<feature type="transmembrane region" description="Helical" evidence="5">
    <location>
        <begin position="119"/>
        <end position="138"/>
    </location>
</feature>
<dbReference type="GeneID" id="73472318"/>
<dbReference type="OrthoDB" id="7933078at2759"/>
<keyword evidence="8" id="KW-1185">Reference proteome</keyword>
<evidence type="ECO:0000256" key="1">
    <source>
        <dbReference type="ARBA" id="ARBA00004141"/>
    </source>
</evidence>
<feature type="transmembrane region" description="Helical" evidence="5">
    <location>
        <begin position="240"/>
        <end position="256"/>
    </location>
</feature>
<dbReference type="GO" id="GO:0016020">
    <property type="term" value="C:membrane"/>
    <property type="evidence" value="ECO:0007669"/>
    <property type="project" value="UniProtKB-SubCell"/>
</dbReference>
<evidence type="ECO:0000256" key="4">
    <source>
        <dbReference type="ARBA" id="ARBA00023136"/>
    </source>
</evidence>
<feature type="transmembrane region" description="Helical" evidence="5">
    <location>
        <begin position="59"/>
        <end position="77"/>
    </location>
</feature>
<feature type="compositionally biased region" description="Pro residues" evidence="6">
    <location>
        <begin position="8"/>
        <end position="17"/>
    </location>
</feature>
<evidence type="ECO:0000313" key="7">
    <source>
        <dbReference type="EMBL" id="KAG7660998.1"/>
    </source>
</evidence>
<dbReference type="PANTHER" id="PTHR23291">
    <property type="entry name" value="BAX INHIBITOR-RELATED"/>
    <property type="match status" value="1"/>
</dbReference>
<dbReference type="Pfam" id="PF01027">
    <property type="entry name" value="Bax1-I"/>
    <property type="match status" value="1"/>
</dbReference>
<feature type="transmembrane region" description="Helical" evidence="5">
    <location>
        <begin position="176"/>
        <end position="194"/>
    </location>
</feature>
<comment type="caution">
    <text evidence="7">The sequence shown here is derived from an EMBL/GenBank/DDBJ whole genome shotgun (WGS) entry which is preliminary data.</text>
</comment>
<sequence>MSYSQLPTEPPAYPPTGTPTTEEGSQPRQYGDNIPDDFKYSVDVASCELPIRQLFIRKVYSLLTIQLMATVIVGFIIRSSDSIKLWALSNVWLLFVSMLGAIGCMIGAFIKARSYPTNLILLGGFTIFEAYGIGVSCAFVEGEIVVQALLLTLVIFIGLTIFAFQTKYDFISWQGACGMMLWGLIAWGLIMMFFPGRSTMMENVYCLIGAAVFCVYIVIDTQKIMKTAHLDDEVISTIQLYLDIINLFLFILRLLNNNNND</sequence>
<evidence type="ECO:0000313" key="8">
    <source>
        <dbReference type="Proteomes" id="UP000694255"/>
    </source>
</evidence>
<evidence type="ECO:0008006" key="9">
    <source>
        <dbReference type="Google" id="ProtNLM"/>
    </source>
</evidence>
<evidence type="ECO:0000256" key="6">
    <source>
        <dbReference type="SAM" id="MobiDB-lite"/>
    </source>
</evidence>
<comment type="subcellular location">
    <subcellularLocation>
        <location evidence="1">Membrane</location>
        <topology evidence="1">Multi-pass membrane protein</topology>
    </subcellularLocation>
</comment>
<dbReference type="PANTHER" id="PTHR23291:SF50">
    <property type="entry name" value="PROTEIN LIFEGUARD 4"/>
    <property type="match status" value="1"/>
</dbReference>
<dbReference type="AlphaFoldDB" id="A0A8J5QHD5"/>
<gene>
    <name evidence="7" type="ORF">J8A68_005518</name>
</gene>
<feature type="transmembrane region" description="Helical" evidence="5">
    <location>
        <begin position="89"/>
        <end position="110"/>
    </location>
</feature>
<feature type="transmembrane region" description="Helical" evidence="5">
    <location>
        <begin position="144"/>
        <end position="164"/>
    </location>
</feature>